<dbReference type="GO" id="GO:0009044">
    <property type="term" value="F:xylan 1,4-beta-xylosidase activity"/>
    <property type="evidence" value="ECO:0007669"/>
    <property type="project" value="InterPro"/>
</dbReference>
<dbReference type="GO" id="GO:0046556">
    <property type="term" value="F:alpha-L-arabinofuranosidase activity"/>
    <property type="evidence" value="ECO:0007669"/>
    <property type="project" value="TreeGrafter"/>
</dbReference>
<dbReference type="SUPFAM" id="SSF52279">
    <property type="entry name" value="Beta-D-glucan exohydrolase, C-terminal domain"/>
    <property type="match status" value="2"/>
</dbReference>
<dbReference type="GO" id="GO:0045493">
    <property type="term" value="P:xylan catabolic process"/>
    <property type="evidence" value="ECO:0007669"/>
    <property type="project" value="InterPro"/>
</dbReference>
<comment type="caution">
    <text evidence="3">The sequence shown here is derived from an EMBL/GenBank/DDBJ whole genome shotgun (WGS) entry which is preliminary data.</text>
</comment>
<dbReference type="SUPFAM" id="SSF51445">
    <property type="entry name" value="(Trans)glycosidases"/>
    <property type="match status" value="1"/>
</dbReference>
<dbReference type="InterPro" id="IPR013783">
    <property type="entry name" value="Ig-like_fold"/>
</dbReference>
<dbReference type="AlphaFoldDB" id="A0AAE1SM27"/>
<dbReference type="Proteomes" id="UP001291623">
    <property type="component" value="Unassembled WGS sequence"/>
</dbReference>
<dbReference type="InterPro" id="IPR026891">
    <property type="entry name" value="Fn3-like"/>
</dbReference>
<dbReference type="Pfam" id="PF00933">
    <property type="entry name" value="Glyco_hydro_3"/>
    <property type="match status" value="1"/>
</dbReference>
<keyword evidence="4" id="KW-1185">Reference proteome</keyword>
<dbReference type="Pfam" id="PF14310">
    <property type="entry name" value="Fn3-like"/>
    <property type="match status" value="1"/>
</dbReference>
<dbReference type="Gene3D" id="3.20.20.300">
    <property type="entry name" value="Glycoside hydrolase, family 3, N-terminal domain"/>
    <property type="match status" value="1"/>
</dbReference>
<dbReference type="FunFam" id="2.60.40.10:FF:001463">
    <property type="entry name" value="Probable beta-D-xylosidase 2"/>
    <property type="match status" value="1"/>
</dbReference>
<dbReference type="InterPro" id="IPR017853">
    <property type="entry name" value="GH"/>
</dbReference>
<dbReference type="InterPro" id="IPR036962">
    <property type="entry name" value="Glyco_hydro_3_N_sf"/>
</dbReference>
<evidence type="ECO:0000256" key="1">
    <source>
        <dbReference type="ARBA" id="ARBA00022801"/>
    </source>
</evidence>
<dbReference type="Gene3D" id="2.60.40.10">
    <property type="entry name" value="Immunoglobulins"/>
    <property type="match status" value="1"/>
</dbReference>
<name>A0AAE1SM27_9SOLA</name>
<dbReference type="SMART" id="SM01217">
    <property type="entry name" value="Fn3_like"/>
    <property type="match status" value="1"/>
</dbReference>
<dbReference type="PANTHER" id="PTHR42721">
    <property type="entry name" value="SUGAR HYDROLASE-RELATED"/>
    <property type="match status" value="1"/>
</dbReference>
<evidence type="ECO:0000313" key="4">
    <source>
        <dbReference type="Proteomes" id="UP001291623"/>
    </source>
</evidence>
<dbReference type="EMBL" id="JAVYJV010000004">
    <property type="protein sequence ID" value="KAK4372435.1"/>
    <property type="molecule type" value="Genomic_DNA"/>
</dbReference>
<accession>A0AAE1SM27</accession>
<dbReference type="GO" id="GO:0031222">
    <property type="term" value="P:arabinan catabolic process"/>
    <property type="evidence" value="ECO:0007669"/>
    <property type="project" value="TreeGrafter"/>
</dbReference>
<dbReference type="InterPro" id="IPR044993">
    <property type="entry name" value="BXL"/>
</dbReference>
<sequence>MLHCGNKLDGWGRGQETPGEDPVVAGIYAERYVRGLQGNEEGDRLKVAARCKHYTAYDLDNWSGVDRFHFNAKVSKQDIEDTFDVPFTSCLKEGKVATLSPIVTPSEFSTNVNTTHQHLRKLLLMLLKRALIWTVGLFWPKHTENAVHSGILKEAAIDANLANTVAVQMRLGIFDGEPSAQPYGHLGPRDVCSPAHQDLALEAASQGIVLLKNHGPVLPLSPRRHRTVAVIGPNSDVTVTMIGNYAGGKLPMTWYPQEYLNNLPMTTMNMRANFAKGYPGRTYRFYKGPLVYPFGHGLSYTKFITTIFEAPKMLAIPIDGRHTSNSTSISNKAIRVTHAKCGKLSIQVHIDVKNVGPKDGSHTLLVFSKSPIGLWPPHKQLVAFQKVHVPAGTQQRVAINIHVCKYLSVVDRAGVRRIPIGEHSLHIGDAKHSLSLQASVLGIFFWAPYSSGSGNSITNITSQRSSNKNVRPQCVICKNWRTL</sequence>
<dbReference type="InterPro" id="IPR001764">
    <property type="entry name" value="Glyco_hydro_3_N"/>
</dbReference>
<evidence type="ECO:0000259" key="2">
    <source>
        <dbReference type="SMART" id="SM01217"/>
    </source>
</evidence>
<gene>
    <name evidence="3" type="ORF">RND71_007819</name>
</gene>
<dbReference type="PANTHER" id="PTHR42721:SF45">
    <property type="entry name" value="BETA-D-XYLOSIDASE 2-RELATED"/>
    <property type="match status" value="1"/>
</dbReference>
<dbReference type="Gene3D" id="3.40.50.1700">
    <property type="entry name" value="Glycoside hydrolase family 3 C-terminal domain"/>
    <property type="match status" value="2"/>
</dbReference>
<feature type="domain" description="Fibronectin type III-like" evidence="2">
    <location>
        <begin position="362"/>
        <end position="431"/>
    </location>
</feature>
<proteinExistence type="predicted"/>
<keyword evidence="1" id="KW-0378">Hydrolase</keyword>
<reference evidence="3" key="1">
    <citation type="submission" date="2023-12" db="EMBL/GenBank/DDBJ databases">
        <title>Genome assembly of Anisodus tanguticus.</title>
        <authorList>
            <person name="Wang Y.-J."/>
        </authorList>
    </citation>
    <scope>NUCLEOTIDE SEQUENCE</scope>
    <source>
        <strain evidence="3">KB-2021</strain>
        <tissue evidence="3">Leaf</tissue>
    </source>
</reference>
<evidence type="ECO:0000313" key="3">
    <source>
        <dbReference type="EMBL" id="KAK4372435.1"/>
    </source>
</evidence>
<organism evidence="3 4">
    <name type="scientific">Anisodus tanguticus</name>
    <dbReference type="NCBI Taxonomy" id="243964"/>
    <lineage>
        <taxon>Eukaryota</taxon>
        <taxon>Viridiplantae</taxon>
        <taxon>Streptophyta</taxon>
        <taxon>Embryophyta</taxon>
        <taxon>Tracheophyta</taxon>
        <taxon>Spermatophyta</taxon>
        <taxon>Magnoliopsida</taxon>
        <taxon>eudicotyledons</taxon>
        <taxon>Gunneridae</taxon>
        <taxon>Pentapetalae</taxon>
        <taxon>asterids</taxon>
        <taxon>lamiids</taxon>
        <taxon>Solanales</taxon>
        <taxon>Solanaceae</taxon>
        <taxon>Solanoideae</taxon>
        <taxon>Hyoscyameae</taxon>
        <taxon>Anisodus</taxon>
    </lineage>
</organism>
<protein>
    <recommendedName>
        <fullName evidence="2">Fibronectin type III-like domain-containing protein</fullName>
    </recommendedName>
</protein>
<dbReference type="InterPro" id="IPR036881">
    <property type="entry name" value="Glyco_hydro_3_C_sf"/>
</dbReference>